<evidence type="ECO:0000313" key="1">
    <source>
        <dbReference type="EMBL" id="CEK97017.1"/>
    </source>
</evidence>
<organism evidence="1">
    <name type="scientific">Arion vulgaris</name>
    <dbReference type="NCBI Taxonomy" id="1028688"/>
    <lineage>
        <taxon>Eukaryota</taxon>
        <taxon>Metazoa</taxon>
        <taxon>Spiralia</taxon>
        <taxon>Lophotrochozoa</taxon>
        <taxon>Mollusca</taxon>
        <taxon>Gastropoda</taxon>
        <taxon>Heterobranchia</taxon>
        <taxon>Euthyneura</taxon>
        <taxon>Panpulmonata</taxon>
        <taxon>Eupulmonata</taxon>
        <taxon>Stylommatophora</taxon>
        <taxon>Helicina</taxon>
        <taxon>Arionoidea</taxon>
        <taxon>Arionidae</taxon>
        <taxon>Arion</taxon>
    </lineage>
</organism>
<sequence>MTHQNSEGVCVIIEDSDLTDDEPGPSRTVFRPSACSAEAAWFNQPFHRPFEQ</sequence>
<accession>A0A0B7BVS7</accession>
<name>A0A0B7BVS7_9EUPU</name>
<proteinExistence type="predicted"/>
<protein>
    <submittedName>
        <fullName evidence="1">Uncharacterized protein</fullName>
    </submittedName>
</protein>
<dbReference type="EMBL" id="HACG01050152">
    <property type="protein sequence ID" value="CEK97017.1"/>
    <property type="molecule type" value="Transcribed_RNA"/>
</dbReference>
<dbReference type="AlphaFoldDB" id="A0A0B7BVS7"/>
<reference evidence="1" key="1">
    <citation type="submission" date="2014-12" db="EMBL/GenBank/DDBJ databases">
        <title>Insight into the proteome of Arion vulgaris.</title>
        <authorList>
            <person name="Aradska J."/>
            <person name="Bulat T."/>
            <person name="Smidak R."/>
            <person name="Sarate P."/>
            <person name="Gangsoo J."/>
            <person name="Sialana F."/>
            <person name="Bilban M."/>
            <person name="Lubec G."/>
        </authorList>
    </citation>
    <scope>NUCLEOTIDE SEQUENCE</scope>
    <source>
        <tissue evidence="1">Skin</tissue>
    </source>
</reference>
<feature type="non-terminal residue" evidence="1">
    <location>
        <position position="52"/>
    </location>
</feature>
<gene>
    <name evidence="1" type="primary">ORF214381</name>
</gene>